<dbReference type="Gene3D" id="1.50.10.10">
    <property type="match status" value="1"/>
</dbReference>
<dbReference type="GO" id="GO:0005975">
    <property type="term" value="P:carbohydrate metabolic process"/>
    <property type="evidence" value="ECO:0007669"/>
    <property type="project" value="InterPro"/>
</dbReference>
<evidence type="ECO:0000259" key="1">
    <source>
        <dbReference type="Pfam" id="PF03190"/>
    </source>
</evidence>
<dbReference type="Gene3D" id="3.40.30.10">
    <property type="entry name" value="Glutaredoxin"/>
    <property type="match status" value="1"/>
</dbReference>
<dbReference type="SUPFAM" id="SSF48208">
    <property type="entry name" value="Six-hairpin glycosidases"/>
    <property type="match status" value="1"/>
</dbReference>
<dbReference type="PANTHER" id="PTHR42899">
    <property type="entry name" value="SPERMATOGENESIS-ASSOCIATED PROTEIN 20"/>
    <property type="match status" value="1"/>
</dbReference>
<dbReference type="InterPro" id="IPR008928">
    <property type="entry name" value="6-hairpin_glycosidase_sf"/>
</dbReference>
<organism evidence="2 3">
    <name type="scientific">candidate division KSB3 bacterium</name>
    <dbReference type="NCBI Taxonomy" id="2044937"/>
    <lineage>
        <taxon>Bacteria</taxon>
        <taxon>candidate division KSB3</taxon>
    </lineage>
</organism>
<dbReference type="Gene3D" id="1.50.10.20">
    <property type="match status" value="1"/>
</dbReference>
<dbReference type="InterPro" id="IPR024705">
    <property type="entry name" value="Ssp411"/>
</dbReference>
<proteinExistence type="predicted"/>
<dbReference type="CDD" id="cd02955">
    <property type="entry name" value="SSP411"/>
    <property type="match status" value="1"/>
</dbReference>
<evidence type="ECO:0000313" key="3">
    <source>
        <dbReference type="Proteomes" id="UP000230821"/>
    </source>
</evidence>
<reference evidence="2 3" key="1">
    <citation type="submission" date="2017-10" db="EMBL/GenBank/DDBJ databases">
        <title>Novel microbial diversity and functional potential in the marine mammal oral microbiome.</title>
        <authorList>
            <person name="Dudek N.K."/>
            <person name="Sun C.L."/>
            <person name="Burstein D."/>
            <person name="Kantor R.S."/>
            <person name="Aliaga Goltsman D.S."/>
            <person name="Bik E.M."/>
            <person name="Thomas B.C."/>
            <person name="Banfield J.F."/>
            <person name="Relman D.A."/>
        </authorList>
    </citation>
    <scope>NUCLEOTIDE SEQUENCE [LARGE SCALE GENOMIC DNA]</scope>
    <source>
        <strain evidence="2">DOLJORAL78_47_16</strain>
    </source>
</reference>
<evidence type="ECO:0000313" key="2">
    <source>
        <dbReference type="EMBL" id="PIE33060.1"/>
    </source>
</evidence>
<dbReference type="EMBL" id="PDSK01000104">
    <property type="protein sequence ID" value="PIE33060.1"/>
    <property type="molecule type" value="Genomic_DNA"/>
</dbReference>
<dbReference type="SUPFAM" id="SSF52833">
    <property type="entry name" value="Thioredoxin-like"/>
    <property type="match status" value="1"/>
</dbReference>
<sequence>MEQHDQRNRLQFEKSPYLLQHADNPVDWYPWGNEAFEKARQENKPIFLSIGYSTCHWCHVMEHESFEDSEVARLMNEAFVSIKVDREERPDIDSMYMTVAQLMTGSGGWPLTIVMTPEKKPFFAGTYFSKTSRFGRIGMLELVPRIQALWTNEHEKVLQTADNIVNALQQSAQTLTTQAHSGEDAHTGILDAAYRQLATRFDQEYGGFGEAPKFPSPHTLLSLLRHWKRHGDQAALAMVEHTLQAMRLGGVYDHIGFGFHRYSTDRRWLLPHFEKMLYDQALLAMAYIETYQATGNEDYRQTACEIFTYVLRDMTAPEGGFYSAEDADSEGVEGKFYVWSVEEIRHILPEADADFATDLFHFEEEGNFRDQASGLKTGENIVHLQQSLAKNADALGITKQTLQDRLEGIRQQLFTIREERIHPHKDDKMLTDWNGLMIAALAKGAQAFDEPKYAEAAKQAAAFILSTMRTEDGRLLHRYRDNDAAIAAHLDDYAFFIWGLIELYETTFDVTYLKEAIALNDITARDFWDEEHGGFFFTADDAEKLLIREKNIYDGAVPSGNSAMMLNLVRLGRLLASPELEERADRIFRAFAGTVMKMPSVHTLLLLGIDLGIGPSHEVVIVGNTDAEDTQHMLQALRSVFSPNKVVVFRPPEEESPEITTLAPYIEPYTQLNGTATAYVCQNYICALPTTDIQEMLDLLHKKEGDLLNIPGS</sequence>
<name>A0A2G6KCF9_9BACT</name>
<dbReference type="InterPro" id="IPR004879">
    <property type="entry name" value="Ssp411-like_TRX"/>
</dbReference>
<dbReference type="InterPro" id="IPR012341">
    <property type="entry name" value="6hp_glycosidase-like_sf"/>
</dbReference>
<feature type="domain" description="Spermatogenesis-associated protein 20-like TRX" evidence="1">
    <location>
        <begin position="8"/>
        <end position="169"/>
    </location>
</feature>
<protein>
    <submittedName>
        <fullName evidence="2">Thioredoxin domain-containing protein</fullName>
    </submittedName>
</protein>
<accession>A0A2G6KCF9</accession>
<dbReference type="PANTHER" id="PTHR42899:SF1">
    <property type="entry name" value="SPERMATOGENESIS-ASSOCIATED PROTEIN 20"/>
    <property type="match status" value="1"/>
</dbReference>
<dbReference type="PIRSF" id="PIRSF006402">
    <property type="entry name" value="UCP006402_thioredoxin"/>
    <property type="match status" value="1"/>
</dbReference>
<comment type="caution">
    <text evidence="2">The sequence shown here is derived from an EMBL/GenBank/DDBJ whole genome shotgun (WGS) entry which is preliminary data.</text>
</comment>
<dbReference type="Pfam" id="PF03190">
    <property type="entry name" value="Thioredox_DsbH"/>
    <property type="match status" value="1"/>
</dbReference>
<gene>
    <name evidence="2" type="ORF">CSA56_13405</name>
</gene>
<dbReference type="Proteomes" id="UP000230821">
    <property type="component" value="Unassembled WGS sequence"/>
</dbReference>
<dbReference type="InterPro" id="IPR036249">
    <property type="entry name" value="Thioredoxin-like_sf"/>
</dbReference>
<dbReference type="AlphaFoldDB" id="A0A2G6KCF9"/>